<protein>
    <recommendedName>
        <fullName evidence="6">HYDIN/VesB/CFA65-like Ig-like domain-containing protein</fullName>
    </recommendedName>
</protein>
<accession>A0A2W5T4N8</accession>
<organism evidence="7 8">
    <name type="scientific">Archangium gephyra</name>
    <dbReference type="NCBI Taxonomy" id="48"/>
    <lineage>
        <taxon>Bacteria</taxon>
        <taxon>Pseudomonadati</taxon>
        <taxon>Myxococcota</taxon>
        <taxon>Myxococcia</taxon>
        <taxon>Myxococcales</taxon>
        <taxon>Cystobacterineae</taxon>
        <taxon>Archangiaceae</taxon>
        <taxon>Archangium</taxon>
    </lineage>
</organism>
<evidence type="ECO:0000313" key="7">
    <source>
        <dbReference type="EMBL" id="PZR10459.1"/>
    </source>
</evidence>
<dbReference type="InterPro" id="IPR033305">
    <property type="entry name" value="Hydin-like"/>
</dbReference>
<evidence type="ECO:0000259" key="6">
    <source>
        <dbReference type="Pfam" id="PF22544"/>
    </source>
</evidence>
<dbReference type="PANTHER" id="PTHR23053">
    <property type="entry name" value="DLEC1 DELETED IN LUNG AND ESOPHAGEAL CANCER 1"/>
    <property type="match status" value="1"/>
</dbReference>
<dbReference type="Pfam" id="PF22544">
    <property type="entry name" value="HYDIN_VesB_CFA65-like_Ig"/>
    <property type="match status" value="1"/>
</dbReference>
<evidence type="ECO:0000256" key="5">
    <source>
        <dbReference type="ARBA" id="ARBA00023273"/>
    </source>
</evidence>
<keyword evidence="5" id="KW-0966">Cell projection</keyword>
<comment type="subcellular location">
    <subcellularLocation>
        <location evidence="1">Cell projection</location>
        <location evidence="1">Cilium</location>
    </subcellularLocation>
    <subcellularLocation>
        <location evidence="2">Cytoplasm</location>
    </subcellularLocation>
</comment>
<dbReference type="NCBIfam" id="NF012200">
    <property type="entry name" value="choice_anch_D"/>
    <property type="match status" value="2"/>
</dbReference>
<dbReference type="InterPro" id="IPR013783">
    <property type="entry name" value="Ig-like_fold"/>
</dbReference>
<dbReference type="AlphaFoldDB" id="A0A2W5T4N8"/>
<sequence length="1031" mass="107430">MSLAGCTCRPPPIDRSNGEVQWEWATLEGQTLRESSALVDFGFISMGARRDASVKLRNVGRSAFTMKEFAQLMGSPVSINNVAVDGQAFLLTFDPDLTLAPTEETIISIAFIPPIVVEPFVDHTADLELRTEGANVSTLSLKGRAIAGACALPEVIDFGALPLGKTNDFALELRNDGEIPARFSAGAVTDAAGGYYLLGLGEGSTSVPAGGTSTVTVRFSPQEPREYNGTVTMRRADSCPEQVVQLKGRGVTSCLSWEPNPSDAATGLILSYGAVPPGAVKEGTVTFKNECTVPVAVSRLRSNETTFVITAPTDGLLNIPAATRDSATGTWTSGSDRAVIDFQPRALGLKQGLLLADTDLDTQQALQVAMRGNGGGPKLDARPAPLNFGRVGYTPGSATPLVANRSLRITNVGTRPVPVDPEANLHLGVGGYGTMYFSVRAISGTLEELCIGDYANGACDGSLTANYDQAVGIEAGTAGLALPVRLIPASPGPKEYELTIYSNDLSARETRVQILATAIEAPNCNFTVSPTTIAFGLIDSPQVKENGFTLTNLGTAPSEVCFFSSFELDPTSHAMFSLPGAAPDLELAAGATATINVRAAPQAPATVAASVTGKVTFSVPSESTGNTGSVDLTATLTPACLTIAPNPLDFGNTQLVCGSAPKTVVISNTCSQPVTFSGAVITDAAVAPNGTGNCAANGGCPQFELVSQGATGVLMSGQSRVVSVRFKPVATTAVTGKLQINVTQGASTAPYEVTLRGTGIPQTGTTCVTAACPGPMTVQANTQVSLTTSVMTTGSPTCAWSVASRPATSGGTFSAPTNCNMTNYFADVVGTHVVSFNVADGTGATAQCQTPITVLPSGDLWIEMTWDKNYDLDLALLNSMGPPNTSPGAWSNDDWSCNYRRWGNRPLPDGPHATQQFIGSWWKNNITPVAQQPTLDRDDRLARGPENIRINSPSTAVYYTIGSHMFGSSVPSGGITSTIKLYCGGSLITTQTRTMSTSKQLWIVGTVQFPGVGGQPCTFTPVNSTLNAISF</sequence>
<dbReference type="Proteomes" id="UP000249061">
    <property type="component" value="Unassembled WGS sequence"/>
</dbReference>
<gene>
    <name evidence="7" type="ORF">DI536_19640</name>
</gene>
<proteinExistence type="predicted"/>
<name>A0A2W5T4N8_9BACT</name>
<reference evidence="7 8" key="1">
    <citation type="submission" date="2017-08" db="EMBL/GenBank/DDBJ databases">
        <title>Infants hospitalized years apart are colonized by the same room-sourced microbial strains.</title>
        <authorList>
            <person name="Brooks B."/>
            <person name="Olm M.R."/>
            <person name="Firek B.A."/>
            <person name="Baker R."/>
            <person name="Thomas B.C."/>
            <person name="Morowitz M.J."/>
            <person name="Banfield J.F."/>
        </authorList>
    </citation>
    <scope>NUCLEOTIDE SEQUENCE [LARGE SCALE GENOMIC DNA]</scope>
    <source>
        <strain evidence="7">S2_003_000_R2_14</strain>
    </source>
</reference>
<comment type="caution">
    <text evidence="7">The sequence shown here is derived from an EMBL/GenBank/DDBJ whole genome shotgun (WGS) entry which is preliminary data.</text>
</comment>
<evidence type="ECO:0000256" key="2">
    <source>
        <dbReference type="ARBA" id="ARBA00004496"/>
    </source>
</evidence>
<evidence type="ECO:0000256" key="3">
    <source>
        <dbReference type="ARBA" id="ARBA00022490"/>
    </source>
</evidence>
<evidence type="ECO:0000313" key="8">
    <source>
        <dbReference type="Proteomes" id="UP000249061"/>
    </source>
</evidence>
<dbReference type="InterPro" id="IPR053879">
    <property type="entry name" value="HYDIN_VesB_CFA65-like_Ig"/>
</dbReference>
<keyword evidence="3" id="KW-0963">Cytoplasm</keyword>
<dbReference type="EMBL" id="QFQP01000017">
    <property type="protein sequence ID" value="PZR10459.1"/>
    <property type="molecule type" value="Genomic_DNA"/>
</dbReference>
<evidence type="ECO:0000256" key="1">
    <source>
        <dbReference type="ARBA" id="ARBA00004138"/>
    </source>
</evidence>
<dbReference type="GO" id="GO:0005737">
    <property type="term" value="C:cytoplasm"/>
    <property type="evidence" value="ECO:0007669"/>
    <property type="project" value="UniProtKB-SubCell"/>
</dbReference>
<evidence type="ECO:0000256" key="4">
    <source>
        <dbReference type="ARBA" id="ARBA00023069"/>
    </source>
</evidence>
<feature type="domain" description="HYDIN/VesB/CFA65-like Ig-like" evidence="6">
    <location>
        <begin position="153"/>
        <end position="248"/>
    </location>
</feature>
<keyword evidence="4" id="KW-0969">Cilium</keyword>
<dbReference type="PANTHER" id="PTHR23053:SF0">
    <property type="entry name" value="HYDROCEPHALUS-INDUCING PROTEIN HOMOLOG"/>
    <property type="match status" value="1"/>
</dbReference>
<dbReference type="Gene3D" id="2.60.40.10">
    <property type="entry name" value="Immunoglobulins"/>
    <property type="match status" value="5"/>
</dbReference>